<keyword evidence="4 5" id="KW-0472">Membrane</keyword>
<comment type="subcellular location">
    <subcellularLocation>
        <location evidence="1">Membrane</location>
    </subcellularLocation>
</comment>
<dbReference type="InterPro" id="IPR025423">
    <property type="entry name" value="TMEM205-like"/>
</dbReference>
<dbReference type="Pfam" id="PF13664">
    <property type="entry name" value="DUF4149"/>
    <property type="match status" value="1"/>
</dbReference>
<dbReference type="GO" id="GO:0016020">
    <property type="term" value="C:membrane"/>
    <property type="evidence" value="ECO:0007669"/>
    <property type="project" value="UniProtKB-SubCell"/>
</dbReference>
<feature type="transmembrane region" description="Helical" evidence="5">
    <location>
        <begin position="135"/>
        <end position="153"/>
    </location>
</feature>
<dbReference type="KEGG" id="hce:HCW_05640"/>
<evidence type="ECO:0000313" key="7">
    <source>
        <dbReference type="EMBL" id="AFI04390.1"/>
    </source>
</evidence>
<evidence type="ECO:0000313" key="8">
    <source>
        <dbReference type="Proteomes" id="UP000005010"/>
    </source>
</evidence>
<gene>
    <name evidence="7" type="ordered locus">HCW_05640</name>
</gene>
<name>I0EN71_HELC0</name>
<evidence type="ECO:0000256" key="2">
    <source>
        <dbReference type="ARBA" id="ARBA00022692"/>
    </source>
</evidence>
<protein>
    <recommendedName>
        <fullName evidence="6">TMEM205-like domain-containing protein</fullName>
    </recommendedName>
</protein>
<feature type="transmembrane region" description="Helical" evidence="5">
    <location>
        <begin position="7"/>
        <end position="32"/>
    </location>
</feature>
<dbReference type="STRING" id="182217.HCW_05640"/>
<evidence type="ECO:0000256" key="5">
    <source>
        <dbReference type="SAM" id="Phobius"/>
    </source>
</evidence>
<evidence type="ECO:0000256" key="1">
    <source>
        <dbReference type="ARBA" id="ARBA00004370"/>
    </source>
</evidence>
<keyword evidence="3 5" id="KW-1133">Transmembrane helix</keyword>
<dbReference type="EMBL" id="CP003479">
    <property type="protein sequence ID" value="AFI04390.1"/>
    <property type="molecule type" value="Genomic_DNA"/>
</dbReference>
<accession>I0EN71</accession>
<keyword evidence="2 5" id="KW-0812">Transmembrane</keyword>
<feature type="domain" description="TMEM205-like" evidence="6">
    <location>
        <begin position="12"/>
        <end position="116"/>
    </location>
</feature>
<evidence type="ECO:0000256" key="4">
    <source>
        <dbReference type="ARBA" id="ARBA00023136"/>
    </source>
</evidence>
<dbReference type="Proteomes" id="UP000005010">
    <property type="component" value="Chromosome"/>
</dbReference>
<dbReference type="eggNOG" id="ENOG50348MQ">
    <property type="taxonomic scope" value="Bacteria"/>
</dbReference>
<reference evidence="8" key="1">
    <citation type="submission" date="2012-04" db="EMBL/GenBank/DDBJ databases">
        <title>Complete genome sequence of Helicobacter cetorum strain MIT 00-7128.</title>
        <authorList>
            <person name="Kersulyte D."/>
            <person name="Berg D.E."/>
        </authorList>
    </citation>
    <scope>NUCLEOTIDE SEQUENCE [LARGE SCALE GENOMIC DNA]</scope>
    <source>
        <strain evidence="8">MIT 00-7128</strain>
    </source>
</reference>
<sequence length="157" mass="17754">MLKKICLGAYLLILGMLCGALLILGAVVAPVVFKAQAILPELSISSFEAGKIMAHVFARFNRILEFVGIMVLGYEIVSFIWGKRFWVHLVLGLIIGGLSLLFVFYYTPYILHAQELGEVAIKSADFVSMHSQSEWLFKELFVLICVLFFVRLWSYKN</sequence>
<evidence type="ECO:0000259" key="6">
    <source>
        <dbReference type="Pfam" id="PF13664"/>
    </source>
</evidence>
<evidence type="ECO:0000256" key="3">
    <source>
        <dbReference type="ARBA" id="ARBA00022989"/>
    </source>
</evidence>
<feature type="transmembrane region" description="Helical" evidence="5">
    <location>
        <begin position="85"/>
        <end position="106"/>
    </location>
</feature>
<proteinExistence type="predicted"/>
<keyword evidence="8" id="KW-1185">Reference proteome</keyword>
<dbReference type="AlphaFoldDB" id="I0EN71"/>
<organism evidence="7 8">
    <name type="scientific">Helicobacter cetorum (strain ATCC BAA-429 / MIT 00-7128)</name>
    <dbReference type="NCBI Taxonomy" id="182217"/>
    <lineage>
        <taxon>Bacteria</taxon>
        <taxon>Pseudomonadati</taxon>
        <taxon>Campylobacterota</taxon>
        <taxon>Epsilonproteobacteria</taxon>
        <taxon>Campylobacterales</taxon>
        <taxon>Helicobacteraceae</taxon>
        <taxon>Helicobacter</taxon>
    </lineage>
</organism>
<dbReference type="PATRIC" id="fig|182217.3.peg.1196"/>
<dbReference type="HOGENOM" id="CLU_137440_0_0_7"/>